<proteinExistence type="predicted"/>
<dbReference type="SMART" id="SM00484">
    <property type="entry name" value="XPGI"/>
    <property type="match status" value="1"/>
</dbReference>
<dbReference type="InterPro" id="IPR029060">
    <property type="entry name" value="PIN-like_dom_sf"/>
</dbReference>
<gene>
    <name evidence="4" type="ORF">Vafri_10784</name>
</gene>
<name>A0A8J4B711_9CHLO</name>
<feature type="domain" description="XPG-I" evidence="2">
    <location>
        <begin position="145"/>
        <end position="219"/>
    </location>
</feature>
<dbReference type="InterPro" id="IPR006084">
    <property type="entry name" value="XPG/Rad2"/>
</dbReference>
<feature type="region of interest" description="Disordered" evidence="1">
    <location>
        <begin position="600"/>
        <end position="621"/>
    </location>
</feature>
<organism evidence="4 5">
    <name type="scientific">Volvox africanus</name>
    <dbReference type="NCBI Taxonomy" id="51714"/>
    <lineage>
        <taxon>Eukaryota</taxon>
        <taxon>Viridiplantae</taxon>
        <taxon>Chlorophyta</taxon>
        <taxon>core chlorophytes</taxon>
        <taxon>Chlorophyceae</taxon>
        <taxon>CS clade</taxon>
        <taxon>Chlamydomonadales</taxon>
        <taxon>Volvocaceae</taxon>
        <taxon>Volvox</taxon>
    </lineage>
</organism>
<feature type="compositionally biased region" description="Low complexity" evidence="1">
    <location>
        <begin position="796"/>
        <end position="811"/>
    </location>
</feature>
<dbReference type="SMART" id="SM00485">
    <property type="entry name" value="XPGN"/>
    <property type="match status" value="1"/>
</dbReference>
<protein>
    <recommendedName>
        <fullName evidence="6">XPG-I domain-containing protein</fullName>
    </recommendedName>
</protein>
<reference evidence="4" key="1">
    <citation type="journal article" date="2021" name="Proc. Natl. Acad. Sci. U.S.A.">
        <title>Three genomes in the algal genus Volvox reveal the fate of a haploid sex-determining region after a transition to homothallism.</title>
        <authorList>
            <person name="Yamamoto K."/>
            <person name="Hamaji T."/>
            <person name="Kawai-Toyooka H."/>
            <person name="Matsuzaki R."/>
            <person name="Takahashi F."/>
            <person name="Nishimura Y."/>
            <person name="Kawachi M."/>
            <person name="Noguchi H."/>
            <person name="Minakuchi Y."/>
            <person name="Umen J.G."/>
            <person name="Toyoda A."/>
            <person name="Nozaki H."/>
        </authorList>
    </citation>
    <scope>NUCLEOTIDE SEQUENCE</scope>
    <source>
        <strain evidence="4">NIES-3780</strain>
    </source>
</reference>
<keyword evidence="5" id="KW-1185">Reference proteome</keyword>
<dbReference type="PANTHER" id="PTHR11081">
    <property type="entry name" value="FLAP ENDONUCLEASE FAMILY MEMBER"/>
    <property type="match status" value="1"/>
</dbReference>
<feature type="region of interest" description="Disordered" evidence="1">
    <location>
        <begin position="525"/>
        <end position="558"/>
    </location>
</feature>
<evidence type="ECO:0008006" key="6">
    <source>
        <dbReference type="Google" id="ProtNLM"/>
    </source>
</evidence>
<feature type="region of interest" description="Disordered" evidence="1">
    <location>
        <begin position="754"/>
        <end position="864"/>
    </location>
</feature>
<evidence type="ECO:0000313" key="4">
    <source>
        <dbReference type="EMBL" id="GIL55198.1"/>
    </source>
</evidence>
<feature type="region of interest" description="Disordered" evidence="1">
    <location>
        <begin position="908"/>
        <end position="1030"/>
    </location>
</feature>
<feature type="region of interest" description="Disordered" evidence="1">
    <location>
        <begin position="882"/>
        <end position="901"/>
    </location>
</feature>
<dbReference type="AlphaFoldDB" id="A0A8J4B711"/>
<evidence type="ECO:0000259" key="3">
    <source>
        <dbReference type="SMART" id="SM00485"/>
    </source>
</evidence>
<evidence type="ECO:0000259" key="2">
    <source>
        <dbReference type="SMART" id="SM00484"/>
    </source>
</evidence>
<feature type="compositionally biased region" description="Basic and acidic residues" evidence="1">
    <location>
        <begin position="957"/>
        <end position="974"/>
    </location>
</feature>
<dbReference type="EMBL" id="BNCO01000020">
    <property type="protein sequence ID" value="GIL55198.1"/>
    <property type="molecule type" value="Genomic_DNA"/>
</dbReference>
<dbReference type="InterPro" id="IPR006085">
    <property type="entry name" value="XPG_DNA_repair_N"/>
</dbReference>
<dbReference type="InterPro" id="IPR006086">
    <property type="entry name" value="XPG-I_dom"/>
</dbReference>
<dbReference type="Pfam" id="PF00752">
    <property type="entry name" value="XPG_N"/>
    <property type="match status" value="1"/>
</dbReference>
<feature type="region of interest" description="Disordered" evidence="1">
    <location>
        <begin position="1131"/>
        <end position="1151"/>
    </location>
</feature>
<feature type="compositionally biased region" description="Acidic residues" evidence="1">
    <location>
        <begin position="1139"/>
        <end position="1151"/>
    </location>
</feature>
<dbReference type="Proteomes" id="UP000747399">
    <property type="component" value="Unassembled WGS sequence"/>
</dbReference>
<feature type="domain" description="XPG N-terminal" evidence="3">
    <location>
        <begin position="1"/>
        <end position="121"/>
    </location>
</feature>
<dbReference type="PRINTS" id="PR00853">
    <property type="entry name" value="XPGRADSUPER"/>
</dbReference>
<feature type="compositionally biased region" description="Basic and acidic residues" evidence="1">
    <location>
        <begin position="846"/>
        <end position="863"/>
    </location>
</feature>
<accession>A0A8J4B711</accession>
<dbReference type="GO" id="GO:0017108">
    <property type="term" value="F:5'-flap endonuclease activity"/>
    <property type="evidence" value="ECO:0007669"/>
    <property type="project" value="TreeGrafter"/>
</dbReference>
<dbReference type="Gene3D" id="3.40.50.1010">
    <property type="entry name" value="5'-nuclease"/>
    <property type="match status" value="1"/>
</dbReference>
<dbReference type="PANTHER" id="PTHR11081:SF59">
    <property type="entry name" value="FI23547P1"/>
    <property type="match status" value="1"/>
</dbReference>
<feature type="region of interest" description="Disordered" evidence="1">
    <location>
        <begin position="1058"/>
        <end position="1085"/>
    </location>
</feature>
<comment type="caution">
    <text evidence="4">The sequence shown here is derived from an EMBL/GenBank/DDBJ whole genome shotgun (WGS) entry which is preliminary data.</text>
</comment>
<sequence>MGIANLWTELAKYANVCRSWNGAARNTSATGDARDDNAEIVAELCGKVLAIDTSVWLFQCSQQSDLKDAIFDEHARVLYIVIFRIMNLLRYGVTPLFVLEGVTPEAKMGRLNQRSLARGFSGRAVGNRRGGRHDALGRKVVELLDLMGIPHVDAPGEAEAMCAALTSVGLAHAAVTSDVDALLFGARRVYKECRVQMDNAKNNVLERVDAGEVAKRCFGLRSEGAACIQALQAVACLCGCDYSVAGGKGVGVKMALEAVQQLTVGREDDGQVIPELLKFLETGPDPRVTALSKCTGCKTCGHEKHGRQPCPICGPGPCRPKSESSPCECEFHRSEPQRKFMRVIARAANTGPSFSAECRATIAAFQSETERAHRAAEELRRTVGSISWPRRPDVQGVFQLMHPLLGNTSSDPNKLLWTYPEVRDKMRPVLMEWDMRQGPEPSAVAMTQVEFRPRRIKQVAAKDGGLWAYLLEFDRVPANNSADAELDRQQLANSKLVKGRHVRRTLVDRLWPHLLQLREEEEQAKLAKPKKGRSKAAVEATASGSPGGITGGPGPTGRMGSGLAGGSSLGGATRSGISQGSSEVMHRFLRMGSGGGVAASAAAPSTSVQQNGTRIGAGGGRSAAREAAAVDEKEKQYGDFGDGDDDMEVQMTQYNNGQGPIAEAGGAWRGGAGDGAVVMGPGAGRSQLAQVGESIGGAAQAGMIALWDKEAEEEEDCGGGDNNYRSTAVLEREAIYDDLEDVIPASLDELLASASQPAGRSGDSGRWLQPASVPSRGGNYDNGLGAKRQGSERPTPVADAAGAAGPAAAVPSNEAPFRPQPTGPGPGQERRRGGRGGGYLAAAAVPKDDHRNAQDRARGEGGRRHVAAVEVMDLTDSPALAAPVARNRPGPASASTPATGWEAKVDAALGGSGENSKGPGTPARPRGLPHPAQADQPQSAFVQSRDDCGGRVAARGTDGRQDGSQREGHGKWVEEGQGSASKPKASRHRQQELEMENVGHQRQQRQGTAHEHVDLQKTGTPRGESESPAARRARLIRTLFPDRLENGSASALVAPCPRTRQADHARPAGGMERAQSPQSEQDRRLTDVVLFSPSPSKRRNTGEGGVTNFGRVHGAVGNGCSTMTAMPDAAEPVDLTLGDSEDDDVVDLTQT</sequence>
<feature type="compositionally biased region" description="Gly residues" evidence="1">
    <location>
        <begin position="545"/>
        <end position="558"/>
    </location>
</feature>
<evidence type="ECO:0000256" key="1">
    <source>
        <dbReference type="SAM" id="MobiDB-lite"/>
    </source>
</evidence>
<evidence type="ECO:0000313" key="5">
    <source>
        <dbReference type="Proteomes" id="UP000747399"/>
    </source>
</evidence>
<dbReference type="SUPFAM" id="SSF88723">
    <property type="entry name" value="PIN domain-like"/>
    <property type="match status" value="1"/>
</dbReference>
<dbReference type="Pfam" id="PF00867">
    <property type="entry name" value="XPG_I"/>
    <property type="match status" value="1"/>
</dbReference>